<dbReference type="EMBL" id="LGST01000020">
    <property type="protein sequence ID" value="KND99968.1"/>
    <property type="molecule type" value="Genomic_DNA"/>
</dbReference>
<organism evidence="2 3">
    <name type="scientific">Candidozyma auris</name>
    <name type="common">Yeast</name>
    <name type="synonym">Candida auris</name>
    <dbReference type="NCBI Taxonomy" id="498019"/>
    <lineage>
        <taxon>Eukaryota</taxon>
        <taxon>Fungi</taxon>
        <taxon>Dikarya</taxon>
        <taxon>Ascomycota</taxon>
        <taxon>Saccharomycotina</taxon>
        <taxon>Pichiomycetes</taxon>
        <taxon>Metschnikowiaceae</taxon>
        <taxon>Candidozyma</taxon>
    </lineage>
</organism>
<accession>A0A0L0P122</accession>
<reference evidence="3" key="1">
    <citation type="journal article" date="2015" name="BMC Genomics">
        <title>Draft genome of a commonly misdiagnosed multidrug resistant pathogen Candida auris.</title>
        <authorList>
            <person name="Chatterjee S."/>
            <person name="Alampalli S.V."/>
            <person name="Nageshan R.K."/>
            <person name="Chettiar S.T."/>
            <person name="Joshi S."/>
            <person name="Tatu U.S."/>
        </authorList>
    </citation>
    <scope>NUCLEOTIDE SEQUENCE [LARGE SCALE GENOMIC DNA]</scope>
    <source>
        <strain evidence="3">6684</strain>
    </source>
</reference>
<protein>
    <submittedName>
        <fullName evidence="2">Uncharacterized protein</fullName>
    </submittedName>
</protein>
<sequence>MHCAWKKSKQVDEKKKLLCHVPKTALFEFPHRAPPQQTNRRATPLSTESTATEKGRQNKKVQPTGTGTKTKKKIKIKITRSNRQKSHIHFFLLGEPRIFEMGGAA</sequence>
<dbReference type="AlphaFoldDB" id="A0A0L0P122"/>
<name>A0A0L0P122_CANAR</name>
<evidence type="ECO:0000256" key="1">
    <source>
        <dbReference type="SAM" id="MobiDB-lite"/>
    </source>
</evidence>
<gene>
    <name evidence="2" type="ORF">QG37_02907</name>
</gene>
<evidence type="ECO:0000313" key="2">
    <source>
        <dbReference type="EMBL" id="KND99968.1"/>
    </source>
</evidence>
<dbReference type="Proteomes" id="UP000037122">
    <property type="component" value="Unassembled WGS sequence"/>
</dbReference>
<proteinExistence type="predicted"/>
<dbReference type="VEuPathDB" id="FungiDB:QG37_02907"/>
<feature type="region of interest" description="Disordered" evidence="1">
    <location>
        <begin position="28"/>
        <end position="80"/>
    </location>
</feature>
<feature type="compositionally biased region" description="Basic residues" evidence="1">
    <location>
        <begin position="69"/>
        <end position="80"/>
    </location>
</feature>
<feature type="compositionally biased region" description="Polar residues" evidence="1">
    <location>
        <begin position="35"/>
        <end position="50"/>
    </location>
</feature>
<comment type="caution">
    <text evidence="2">The sequence shown here is derived from an EMBL/GenBank/DDBJ whole genome shotgun (WGS) entry which is preliminary data.</text>
</comment>
<evidence type="ECO:0000313" key="3">
    <source>
        <dbReference type="Proteomes" id="UP000037122"/>
    </source>
</evidence>